<dbReference type="EMBL" id="JBDGHN010000002">
    <property type="protein sequence ID" value="MEN2751237.1"/>
    <property type="molecule type" value="Genomic_DNA"/>
</dbReference>
<feature type="domain" description="GmrSD restriction endonucleases N-terminal" evidence="2">
    <location>
        <begin position="33"/>
        <end position="225"/>
    </location>
</feature>
<dbReference type="Pfam" id="PF25202">
    <property type="entry name" value="DUF7834"/>
    <property type="match status" value="1"/>
</dbReference>
<reference evidence="4 5" key="1">
    <citation type="submission" date="2024-05" db="EMBL/GenBank/DDBJ databases">
        <authorList>
            <person name="Kim H.-Y."/>
            <person name="Kim E."/>
            <person name="Cai Y."/>
            <person name="Yang S.-M."/>
            <person name="Lee W."/>
        </authorList>
    </citation>
    <scope>NUCLEOTIDE SEQUENCE [LARGE SCALE GENOMIC DNA]</scope>
    <source>
        <strain evidence="4 5">FBL11</strain>
    </source>
</reference>
<dbReference type="Proteomes" id="UP001461960">
    <property type="component" value="Unassembled WGS sequence"/>
</dbReference>
<dbReference type="InterPro" id="IPR057156">
    <property type="entry name" value="DUF7834"/>
</dbReference>
<dbReference type="RefSeq" id="WP_299219814.1">
    <property type="nucleotide sequence ID" value="NZ_JBDGHN010000002.1"/>
</dbReference>
<comment type="caution">
    <text evidence="4">The sequence shown here is derived from an EMBL/GenBank/DDBJ whole genome shotgun (WGS) entry which is preliminary data.</text>
</comment>
<keyword evidence="5" id="KW-1185">Reference proteome</keyword>
<accession>A0ABU9X760</accession>
<dbReference type="PANTHER" id="PTHR35149">
    <property type="entry name" value="SLL5132 PROTEIN"/>
    <property type="match status" value="1"/>
</dbReference>
<evidence type="ECO:0000259" key="2">
    <source>
        <dbReference type="Pfam" id="PF03235"/>
    </source>
</evidence>
<evidence type="ECO:0000259" key="3">
    <source>
        <dbReference type="Pfam" id="PF25202"/>
    </source>
</evidence>
<organism evidence="4 5">
    <name type="scientific">Psychrobacter saeujeotis</name>
    <dbReference type="NCBI Taxonomy" id="3143436"/>
    <lineage>
        <taxon>Bacteria</taxon>
        <taxon>Pseudomonadati</taxon>
        <taxon>Pseudomonadota</taxon>
        <taxon>Gammaproteobacteria</taxon>
        <taxon>Moraxellales</taxon>
        <taxon>Moraxellaceae</taxon>
        <taxon>Psychrobacter</taxon>
    </lineage>
</organism>
<proteinExistence type="predicted"/>
<dbReference type="InterPro" id="IPR004919">
    <property type="entry name" value="GmrSD_N"/>
</dbReference>
<name>A0ABU9X760_9GAMM</name>
<gene>
    <name evidence="4" type="ORF">AAIR29_06270</name>
</gene>
<feature type="domain" description="DUF7834" evidence="3">
    <location>
        <begin position="238"/>
        <end position="480"/>
    </location>
</feature>
<protein>
    <submittedName>
        <fullName evidence="4">DUF262 domain-containing protein</fullName>
    </submittedName>
</protein>
<dbReference type="Pfam" id="PF03235">
    <property type="entry name" value="GmrSD_N"/>
    <property type="match status" value="1"/>
</dbReference>
<sequence>MSNSDNNMQALQSQNKTKSTKSHKLHEKIITVSELLSETELSIPDYQRPYKWNQQNIANLFNDIKTQSDKSAYRLGTIVLHRPKDDEDNLKNILNIVDGQQRTLTLMLTVMAIIKYYNLDDSTQPESEQTIREVLGNLTQSVPKLAERQNFASDISVYNLHTNFQEILRIISRGELNIEHIDFLLHKCEVVIFVLENESEAFQFFDSQNSRGKDLYPHDLLKAFHLREFKTGDEALRIKTVNYWENLDDDRLDKLFSNHLYRIRRWSRGQSAQTFTKDDVVEFKGITLESKTLPPYTRRLAITHHYIDDYNNSVHCKIAGSPTAYPFSIDQTIINGRRFFEMVAHYDALITKYKAINNGQASSSEHIVTLFDHALNKRASKIINTLDSYNNYQRRRKGDKLTRNVFDNALIYYIDKFGAEELPQAVELLFAWAYIIRLTSYSVGLTTIDKHATKSTGMFMRINEAILPKNVVITSIPSLKIIELATNQKPESGSDIYMLFDSLNYIDTSGA</sequence>
<dbReference type="PANTHER" id="PTHR35149:SF2">
    <property type="entry name" value="DUF262 DOMAIN-CONTAINING PROTEIN"/>
    <property type="match status" value="1"/>
</dbReference>
<evidence type="ECO:0000313" key="5">
    <source>
        <dbReference type="Proteomes" id="UP001461960"/>
    </source>
</evidence>
<evidence type="ECO:0000256" key="1">
    <source>
        <dbReference type="SAM" id="MobiDB-lite"/>
    </source>
</evidence>
<feature type="region of interest" description="Disordered" evidence="1">
    <location>
        <begin position="1"/>
        <end position="24"/>
    </location>
</feature>
<feature type="compositionally biased region" description="Polar residues" evidence="1">
    <location>
        <begin position="1"/>
        <end position="17"/>
    </location>
</feature>
<evidence type="ECO:0000313" key="4">
    <source>
        <dbReference type="EMBL" id="MEN2751237.1"/>
    </source>
</evidence>